<keyword evidence="2" id="KW-0645">Protease</keyword>
<dbReference type="GO" id="GO:0016485">
    <property type="term" value="P:protein processing"/>
    <property type="evidence" value="ECO:0007669"/>
    <property type="project" value="TreeGrafter"/>
</dbReference>
<dbReference type="PATRIC" id="fig|45070.6.peg.2032"/>
<dbReference type="InterPro" id="IPR000671">
    <property type="entry name" value="Peptidase_A31"/>
</dbReference>
<organism evidence="5 6">
    <name type="scientific">Legionella nautarum</name>
    <dbReference type="NCBI Taxonomy" id="45070"/>
    <lineage>
        <taxon>Bacteria</taxon>
        <taxon>Pseudomonadati</taxon>
        <taxon>Pseudomonadota</taxon>
        <taxon>Gammaproteobacteria</taxon>
        <taxon>Legionellales</taxon>
        <taxon>Legionellaceae</taxon>
        <taxon>Legionella</taxon>
    </lineage>
</organism>
<dbReference type="Proteomes" id="UP000054725">
    <property type="component" value="Unassembled WGS sequence"/>
</dbReference>
<dbReference type="GO" id="GO:0008047">
    <property type="term" value="F:enzyme activator activity"/>
    <property type="evidence" value="ECO:0007669"/>
    <property type="project" value="InterPro"/>
</dbReference>
<keyword evidence="4" id="KW-0378">Hydrolase</keyword>
<evidence type="ECO:0000256" key="3">
    <source>
        <dbReference type="ARBA" id="ARBA00022750"/>
    </source>
</evidence>
<accession>A0A0W0WRU0</accession>
<dbReference type="PANTHER" id="PTHR30302:SF1">
    <property type="entry name" value="HYDROGENASE 2 MATURATION PROTEASE"/>
    <property type="match status" value="1"/>
</dbReference>
<evidence type="ECO:0000256" key="4">
    <source>
        <dbReference type="ARBA" id="ARBA00022801"/>
    </source>
</evidence>
<dbReference type="EMBL" id="LNYO01000017">
    <property type="protein sequence ID" value="KTD35042.1"/>
    <property type="molecule type" value="Genomic_DNA"/>
</dbReference>
<dbReference type="NCBIfam" id="TIGR00072">
    <property type="entry name" value="hydrog_prot"/>
    <property type="match status" value="1"/>
</dbReference>
<comment type="caution">
    <text evidence="5">The sequence shown here is derived from an EMBL/GenBank/DDBJ whole genome shotgun (WGS) entry which is preliminary data.</text>
</comment>
<proteinExistence type="inferred from homology"/>
<keyword evidence="6" id="KW-1185">Reference proteome</keyword>
<comment type="similarity">
    <text evidence="1">Belongs to the peptidase A31 family.</text>
</comment>
<dbReference type="RefSeq" id="WP_058504945.1">
    <property type="nucleotide sequence ID" value="NZ_CAAAIF010000010.1"/>
</dbReference>
<dbReference type="PANTHER" id="PTHR30302">
    <property type="entry name" value="HYDROGENASE 1 MATURATION PROTEASE"/>
    <property type="match status" value="1"/>
</dbReference>
<evidence type="ECO:0000256" key="1">
    <source>
        <dbReference type="ARBA" id="ARBA00006814"/>
    </source>
</evidence>
<dbReference type="InterPro" id="IPR023430">
    <property type="entry name" value="Pept_HybD-like_dom_sf"/>
</dbReference>
<evidence type="ECO:0000256" key="2">
    <source>
        <dbReference type="ARBA" id="ARBA00022670"/>
    </source>
</evidence>
<dbReference type="SUPFAM" id="SSF53163">
    <property type="entry name" value="HybD-like"/>
    <property type="match status" value="1"/>
</dbReference>
<evidence type="ECO:0000313" key="5">
    <source>
        <dbReference type="EMBL" id="KTD35042.1"/>
    </source>
</evidence>
<keyword evidence="3" id="KW-0064">Aspartyl protease</keyword>
<dbReference type="GO" id="GO:0004190">
    <property type="term" value="F:aspartic-type endopeptidase activity"/>
    <property type="evidence" value="ECO:0007669"/>
    <property type="project" value="UniProtKB-KW"/>
</dbReference>
<name>A0A0W0WRU0_9GAMM</name>
<dbReference type="OrthoDB" id="9808862at2"/>
<dbReference type="Gene3D" id="3.40.50.1450">
    <property type="entry name" value="HybD-like"/>
    <property type="match status" value="1"/>
</dbReference>
<gene>
    <name evidence="5" type="primary">vhtD</name>
    <name evidence="5" type="ORF">Lnau_1932</name>
</gene>
<sequence length="162" mass="18106">MIELLVIGLGSPFGDDRIGWDVVQLLQQRRALTAYTENQLQFACYDRPGLNLLELIQNAKSVFLIDAVRTGAEIGTLVCLKEDEINVINTIGTTHHFGVAEAIQMGKVLNLLPQNLILYGIEIDELNFQFEVSKLLKKALQALIEQIEKNIITHMNSLKSTS</sequence>
<evidence type="ECO:0000313" key="6">
    <source>
        <dbReference type="Proteomes" id="UP000054725"/>
    </source>
</evidence>
<dbReference type="AlphaFoldDB" id="A0A0W0WRU0"/>
<dbReference type="STRING" id="45070.Lnau_1932"/>
<reference evidence="5 6" key="1">
    <citation type="submission" date="2015-11" db="EMBL/GenBank/DDBJ databases">
        <title>Genomic analysis of 38 Legionella species identifies large and diverse effector repertoires.</title>
        <authorList>
            <person name="Burstein D."/>
            <person name="Amaro F."/>
            <person name="Zusman T."/>
            <person name="Lifshitz Z."/>
            <person name="Cohen O."/>
            <person name="Gilbert J.A."/>
            <person name="Pupko T."/>
            <person name="Shuman H.A."/>
            <person name="Segal G."/>
        </authorList>
    </citation>
    <scope>NUCLEOTIDE SEQUENCE [LARGE SCALE GENOMIC DNA]</scope>
    <source>
        <strain evidence="5 6">ATCC 49506</strain>
    </source>
</reference>
<protein>
    <submittedName>
        <fullName evidence="5">Hydrogenase expression/formation protein</fullName>
    </submittedName>
</protein>
<dbReference type="Pfam" id="PF01750">
    <property type="entry name" value="HycI"/>
    <property type="match status" value="1"/>
</dbReference>